<reference evidence="1" key="2">
    <citation type="submission" date="2021-09" db="EMBL/GenBank/DDBJ databases">
        <authorList>
            <person name="Jia N."/>
            <person name="Wang J."/>
            <person name="Shi W."/>
            <person name="Du L."/>
            <person name="Sun Y."/>
            <person name="Zhan W."/>
            <person name="Jiang J."/>
            <person name="Wang Q."/>
            <person name="Zhang B."/>
            <person name="Ji P."/>
            <person name="Sakyi L.B."/>
            <person name="Cui X."/>
            <person name="Yuan T."/>
            <person name="Jiang B."/>
            <person name="Yang W."/>
            <person name="Lam T.T.-Y."/>
            <person name="Chang Q."/>
            <person name="Ding S."/>
            <person name="Wang X."/>
            <person name="Zhu J."/>
            <person name="Ruan X."/>
            <person name="Zhao L."/>
            <person name="Wei J."/>
            <person name="Que T."/>
            <person name="Du C."/>
            <person name="Cheng J."/>
            <person name="Dai P."/>
            <person name="Han X."/>
            <person name="Huang E."/>
            <person name="Gao Y."/>
            <person name="Liu J."/>
            <person name="Shao H."/>
            <person name="Ye R."/>
            <person name="Li L."/>
            <person name="Wei W."/>
            <person name="Wang X."/>
            <person name="Wang C."/>
            <person name="Huo Q."/>
            <person name="Li W."/>
            <person name="Guo W."/>
            <person name="Chen H."/>
            <person name="Chen S."/>
            <person name="Zhou L."/>
            <person name="Zhou L."/>
            <person name="Ni X."/>
            <person name="Tian J."/>
            <person name="Zhou Y."/>
            <person name="Sheng Y."/>
            <person name="Liu T."/>
            <person name="Pan Y."/>
            <person name="Xia L."/>
            <person name="Li J."/>
            <person name="Zhao F."/>
            <person name="Cao W."/>
        </authorList>
    </citation>
    <scope>NUCLEOTIDE SEQUENCE</scope>
    <source>
        <strain evidence="1">Rmic-2018</strain>
        <tissue evidence="1">Larvae</tissue>
    </source>
</reference>
<accession>A0A9J6E3G0</accession>
<dbReference type="AlphaFoldDB" id="A0A9J6E3G0"/>
<gene>
    <name evidence="1" type="ORF">HPB51_022163</name>
</gene>
<organism evidence="1 2">
    <name type="scientific">Rhipicephalus microplus</name>
    <name type="common">Cattle tick</name>
    <name type="synonym">Boophilus microplus</name>
    <dbReference type="NCBI Taxonomy" id="6941"/>
    <lineage>
        <taxon>Eukaryota</taxon>
        <taxon>Metazoa</taxon>
        <taxon>Ecdysozoa</taxon>
        <taxon>Arthropoda</taxon>
        <taxon>Chelicerata</taxon>
        <taxon>Arachnida</taxon>
        <taxon>Acari</taxon>
        <taxon>Parasitiformes</taxon>
        <taxon>Ixodida</taxon>
        <taxon>Ixodoidea</taxon>
        <taxon>Ixodidae</taxon>
        <taxon>Rhipicephalinae</taxon>
        <taxon>Rhipicephalus</taxon>
        <taxon>Boophilus</taxon>
    </lineage>
</organism>
<sequence length="285" mass="31204">MQRSLRCHQNRLPELVSPTRQRALLPAPLNFSTTAYKRITPCTTDAKCHRADCMPNGHRPLFLLLQETRGTCLLPGYRAFQTPTIKHKRKLPKGQAALLVRNDCPASQSDIPDLSSNARKIVAVKICPPGQKPFVAVSAYFRPGNISVGPYTWLETLKQASKNLPLLTGETSEDDNDDECIEDAFHELSSRFPAAVPHEVSADDFMEADCIVRAVASLAIEKIVAAVTGTQDAQFDSSSDEEDGSDEVLDGLDKALATHVYSAAEVAAVALVFYSSFLCRCVNVR</sequence>
<keyword evidence="2" id="KW-1185">Reference proteome</keyword>
<dbReference type="Proteomes" id="UP000821866">
    <property type="component" value="Chromosome 4"/>
</dbReference>
<evidence type="ECO:0000313" key="2">
    <source>
        <dbReference type="Proteomes" id="UP000821866"/>
    </source>
</evidence>
<proteinExistence type="predicted"/>
<dbReference type="EMBL" id="JABSTU010000006">
    <property type="protein sequence ID" value="KAH8029043.1"/>
    <property type="molecule type" value="Genomic_DNA"/>
</dbReference>
<reference evidence="1" key="1">
    <citation type="journal article" date="2020" name="Cell">
        <title>Large-Scale Comparative Analyses of Tick Genomes Elucidate Their Genetic Diversity and Vector Capacities.</title>
        <authorList>
            <consortium name="Tick Genome and Microbiome Consortium (TIGMIC)"/>
            <person name="Jia N."/>
            <person name="Wang J."/>
            <person name="Shi W."/>
            <person name="Du L."/>
            <person name="Sun Y."/>
            <person name="Zhan W."/>
            <person name="Jiang J.F."/>
            <person name="Wang Q."/>
            <person name="Zhang B."/>
            <person name="Ji P."/>
            <person name="Bell-Sakyi L."/>
            <person name="Cui X.M."/>
            <person name="Yuan T.T."/>
            <person name="Jiang B.G."/>
            <person name="Yang W.F."/>
            <person name="Lam T.T."/>
            <person name="Chang Q.C."/>
            <person name="Ding S.J."/>
            <person name="Wang X.J."/>
            <person name="Zhu J.G."/>
            <person name="Ruan X.D."/>
            <person name="Zhao L."/>
            <person name="Wei J.T."/>
            <person name="Ye R.Z."/>
            <person name="Que T.C."/>
            <person name="Du C.H."/>
            <person name="Zhou Y.H."/>
            <person name="Cheng J.X."/>
            <person name="Dai P.F."/>
            <person name="Guo W.B."/>
            <person name="Han X.H."/>
            <person name="Huang E.J."/>
            <person name="Li L.F."/>
            <person name="Wei W."/>
            <person name="Gao Y.C."/>
            <person name="Liu J.Z."/>
            <person name="Shao H.Z."/>
            <person name="Wang X."/>
            <person name="Wang C.C."/>
            <person name="Yang T.C."/>
            <person name="Huo Q.B."/>
            <person name="Li W."/>
            <person name="Chen H.Y."/>
            <person name="Chen S.E."/>
            <person name="Zhou L.G."/>
            <person name="Ni X.B."/>
            <person name="Tian J.H."/>
            <person name="Sheng Y."/>
            <person name="Liu T."/>
            <person name="Pan Y.S."/>
            <person name="Xia L.Y."/>
            <person name="Li J."/>
            <person name="Zhao F."/>
            <person name="Cao W.C."/>
        </authorList>
    </citation>
    <scope>NUCLEOTIDE SEQUENCE</scope>
    <source>
        <strain evidence="1">Rmic-2018</strain>
    </source>
</reference>
<protein>
    <submittedName>
        <fullName evidence="1">Uncharacterized protein</fullName>
    </submittedName>
</protein>
<name>A0A9J6E3G0_RHIMP</name>
<comment type="caution">
    <text evidence="1">The sequence shown here is derived from an EMBL/GenBank/DDBJ whole genome shotgun (WGS) entry which is preliminary data.</text>
</comment>
<evidence type="ECO:0000313" key="1">
    <source>
        <dbReference type="EMBL" id="KAH8029043.1"/>
    </source>
</evidence>